<gene>
    <name evidence="2" type="ORF">D1Z90_08410</name>
</gene>
<reference evidence="2 3" key="2">
    <citation type="submission" date="2019-01" db="EMBL/GenBank/DDBJ databases">
        <title>Motilimonas pumilus sp. nov., isolated from the gut of sea cucumber (Apostichopus japonicus).</title>
        <authorList>
            <person name="Wang F.-Q."/>
            <person name="Ren L.-H."/>
            <person name="Lin Y.-W."/>
            <person name="Sun G.-H."/>
            <person name="Du Z.-J."/>
            <person name="Zhao J.-X."/>
            <person name="Liu X.-J."/>
            <person name="Liu L.-J."/>
        </authorList>
    </citation>
    <scope>NUCLEOTIDE SEQUENCE [LARGE SCALE GENOMIC DNA]</scope>
    <source>
        <strain evidence="2 3">PLHSC7-2</strain>
    </source>
</reference>
<keyword evidence="3" id="KW-1185">Reference proteome</keyword>
<dbReference type="PANTHER" id="PTHR45288:SF2">
    <property type="entry name" value="THIOREDOXIN FAMILY PROTEIN"/>
    <property type="match status" value="1"/>
</dbReference>
<dbReference type="OrthoDB" id="9793736at2"/>
<evidence type="ECO:0000313" key="3">
    <source>
        <dbReference type="Proteomes" id="UP000283255"/>
    </source>
</evidence>
<evidence type="ECO:0000259" key="1">
    <source>
        <dbReference type="Pfam" id="PF13417"/>
    </source>
</evidence>
<dbReference type="RefSeq" id="WP_119910316.1">
    <property type="nucleotide sequence ID" value="NZ_QZCH01000009.1"/>
</dbReference>
<dbReference type="Pfam" id="PF13417">
    <property type="entry name" value="GST_N_3"/>
    <property type="match status" value="1"/>
</dbReference>
<dbReference type="PANTHER" id="PTHR45288">
    <property type="entry name" value="THIOREDOXIN FAMILY PROTEIN"/>
    <property type="match status" value="1"/>
</dbReference>
<organism evidence="2 3">
    <name type="scientific">Motilimonas pumila</name>
    <dbReference type="NCBI Taxonomy" id="2303987"/>
    <lineage>
        <taxon>Bacteria</taxon>
        <taxon>Pseudomonadati</taxon>
        <taxon>Pseudomonadota</taxon>
        <taxon>Gammaproteobacteria</taxon>
        <taxon>Alteromonadales</taxon>
        <taxon>Alteromonadales genera incertae sedis</taxon>
        <taxon>Motilimonas</taxon>
    </lineage>
</organism>
<dbReference type="AlphaFoldDB" id="A0A418YFD1"/>
<dbReference type="Gene3D" id="3.40.30.10">
    <property type="entry name" value="Glutaredoxin"/>
    <property type="match status" value="1"/>
</dbReference>
<proteinExistence type="predicted"/>
<protein>
    <submittedName>
        <fullName evidence="2">Glutaredoxin</fullName>
    </submittedName>
</protein>
<dbReference type="SUPFAM" id="SSF52833">
    <property type="entry name" value="Thioredoxin-like"/>
    <property type="match status" value="1"/>
</dbReference>
<comment type="caution">
    <text evidence="2">The sequence shown here is derived from an EMBL/GenBank/DDBJ whole genome shotgun (WGS) entry which is preliminary data.</text>
</comment>
<sequence>MKIIRWLLGRLILAGNFVFSPKGVKRDPALQDQIDQQTQNLSLYQYEACPFCVKVRRSMKRLSLNVALKDAKTAPHQQDLVNGGGALKVPCLRIEKDGKTTWMYESSDIVSYLEQEYS</sequence>
<dbReference type="EMBL" id="QZCH01000009">
    <property type="protein sequence ID" value="RJG48090.1"/>
    <property type="molecule type" value="Genomic_DNA"/>
</dbReference>
<feature type="domain" description="GST N-terminal" evidence="1">
    <location>
        <begin position="43"/>
        <end position="118"/>
    </location>
</feature>
<dbReference type="PROSITE" id="PS51354">
    <property type="entry name" value="GLUTAREDOXIN_2"/>
    <property type="match status" value="1"/>
</dbReference>
<dbReference type="Proteomes" id="UP000283255">
    <property type="component" value="Unassembled WGS sequence"/>
</dbReference>
<accession>A0A418YFD1</accession>
<name>A0A418YFD1_9GAMM</name>
<evidence type="ECO:0000313" key="2">
    <source>
        <dbReference type="EMBL" id="RJG48090.1"/>
    </source>
</evidence>
<dbReference type="InterPro" id="IPR004045">
    <property type="entry name" value="Glutathione_S-Trfase_N"/>
</dbReference>
<dbReference type="InterPro" id="IPR036249">
    <property type="entry name" value="Thioredoxin-like_sf"/>
</dbReference>
<reference evidence="2 3" key="1">
    <citation type="submission" date="2018-09" db="EMBL/GenBank/DDBJ databases">
        <authorList>
            <person name="Wang F."/>
        </authorList>
    </citation>
    <scope>NUCLEOTIDE SEQUENCE [LARGE SCALE GENOMIC DNA]</scope>
    <source>
        <strain evidence="2 3">PLHSC7-2</strain>
    </source>
</reference>